<keyword evidence="3 8" id="KW-0132">Cell division</keyword>
<evidence type="ECO:0000313" key="8">
    <source>
        <dbReference type="EMBL" id="RPE33525.1"/>
    </source>
</evidence>
<reference evidence="9 10" key="1">
    <citation type="submission" date="2018-11" db="EMBL/GenBank/DDBJ databases">
        <title>Sequencing the genomes of 1000 actinobacteria strains.</title>
        <authorList>
            <person name="Klenk H.-P."/>
        </authorList>
    </citation>
    <scope>NUCLEOTIDE SEQUENCE [LARGE SCALE GENOMIC DNA]</scope>
    <source>
        <strain evidence="7 10">DSM 44780</strain>
        <strain evidence="8 9">DSM 44781</strain>
    </source>
</reference>
<evidence type="ECO:0000256" key="1">
    <source>
        <dbReference type="ARBA" id="ARBA00004431"/>
    </source>
</evidence>
<evidence type="ECO:0000256" key="6">
    <source>
        <dbReference type="ARBA" id="ARBA00023306"/>
    </source>
</evidence>
<dbReference type="Proteomes" id="UP000266906">
    <property type="component" value="Unassembled WGS sequence"/>
</dbReference>
<evidence type="ECO:0000313" key="7">
    <source>
        <dbReference type="EMBL" id="ROR43155.1"/>
    </source>
</evidence>
<evidence type="ECO:0000256" key="4">
    <source>
        <dbReference type="ARBA" id="ARBA00022969"/>
    </source>
</evidence>
<evidence type="ECO:0000256" key="5">
    <source>
        <dbReference type="ARBA" id="ARBA00023210"/>
    </source>
</evidence>
<accession>A0A8G1UFW9</accession>
<dbReference type="Gene3D" id="2.30.31.20">
    <property type="entry name" value="Sporulation-specific cell division protein SsgB"/>
    <property type="match status" value="1"/>
</dbReference>
<dbReference type="InterPro" id="IPR006776">
    <property type="entry name" value="SsgB"/>
</dbReference>
<evidence type="ECO:0000256" key="3">
    <source>
        <dbReference type="ARBA" id="ARBA00022618"/>
    </source>
</evidence>
<dbReference type="GO" id="GO:0000917">
    <property type="term" value="P:division septum assembly"/>
    <property type="evidence" value="ECO:0007669"/>
    <property type="project" value="UniProtKB-KW"/>
</dbReference>
<evidence type="ECO:0000313" key="9">
    <source>
        <dbReference type="Proteomes" id="UP000266906"/>
    </source>
</evidence>
<evidence type="ECO:0000313" key="10">
    <source>
        <dbReference type="Proteomes" id="UP000267408"/>
    </source>
</evidence>
<dbReference type="Proteomes" id="UP000267408">
    <property type="component" value="Unassembled WGS sequence"/>
</dbReference>
<dbReference type="Pfam" id="PF04686">
    <property type="entry name" value="SsgA"/>
    <property type="match status" value="1"/>
</dbReference>
<dbReference type="AlphaFoldDB" id="A0A3N4RS25"/>
<comment type="caution">
    <text evidence="8">The sequence shown here is derived from an EMBL/GenBank/DDBJ whole genome shotgun (WGS) entry which is preliminary data.</text>
</comment>
<sequence>MHNTVRARMAMHLVVSSELSFRIAVDLDYDGDDPFAVRLTFHLPGDEPVGWVFARELLVDGTGRPTGEGDVHVHPADEDLGETCVVLRSPAGDALLRAATAPLLAFLARTDRLVPMGQELSGGELDEELASILSTTGHENAG</sequence>
<comment type="subcellular location">
    <subcellularLocation>
        <location evidence="1">Cell septum</location>
    </subcellularLocation>
</comment>
<evidence type="ECO:0000256" key="2">
    <source>
        <dbReference type="ARBA" id="ARBA00009323"/>
    </source>
</evidence>
<dbReference type="EMBL" id="RJVJ01000001">
    <property type="protein sequence ID" value="ROR43155.1"/>
    <property type="molecule type" value="Genomic_DNA"/>
</dbReference>
<dbReference type="GO" id="GO:0030428">
    <property type="term" value="C:cell septum"/>
    <property type="evidence" value="ECO:0007669"/>
    <property type="project" value="UniProtKB-SubCell"/>
</dbReference>
<proteinExistence type="inferred from homology"/>
<dbReference type="EMBL" id="RKQG01000001">
    <property type="protein sequence ID" value="RPE33525.1"/>
    <property type="molecule type" value="Genomic_DNA"/>
</dbReference>
<comment type="similarity">
    <text evidence="2">Belongs to the SsgA family.</text>
</comment>
<dbReference type="InterPro" id="IPR038658">
    <property type="entry name" value="SsgB_sf"/>
</dbReference>
<accession>A0A3N4RS25</accession>
<dbReference type="GO" id="GO:0030435">
    <property type="term" value="P:sporulation resulting in formation of a cellular spore"/>
    <property type="evidence" value="ECO:0007669"/>
    <property type="project" value="UniProtKB-KW"/>
</dbReference>
<keyword evidence="9" id="KW-1185">Reference proteome</keyword>
<organism evidence="8 9">
    <name type="scientific">Kitasatospora cineracea</name>
    <dbReference type="NCBI Taxonomy" id="88074"/>
    <lineage>
        <taxon>Bacteria</taxon>
        <taxon>Bacillati</taxon>
        <taxon>Actinomycetota</taxon>
        <taxon>Actinomycetes</taxon>
        <taxon>Kitasatosporales</taxon>
        <taxon>Streptomycetaceae</taxon>
        <taxon>Kitasatospora</taxon>
    </lineage>
</organism>
<gene>
    <name evidence="8" type="ORF">EDD38_1815</name>
    <name evidence="7" type="ORF">EDD39_1296</name>
</gene>
<keyword evidence="5" id="KW-0717">Septation</keyword>
<keyword evidence="4" id="KW-0749">Sporulation</keyword>
<dbReference type="OrthoDB" id="3853096at2"/>
<name>A0A3N4RS25_9ACTN</name>
<dbReference type="RefSeq" id="WP_123553893.1">
    <property type="nucleotide sequence ID" value="NZ_JBEYIY010000005.1"/>
</dbReference>
<keyword evidence="6" id="KW-0131">Cell cycle</keyword>
<protein>
    <submittedName>
        <fullName evidence="8">Sporulation and cell division protein SsgA</fullName>
    </submittedName>
</protein>